<evidence type="ECO:0000256" key="1">
    <source>
        <dbReference type="PROSITE-ProRule" id="PRU00176"/>
    </source>
</evidence>
<feature type="non-terminal residue" evidence="3">
    <location>
        <position position="75"/>
    </location>
</feature>
<gene>
    <name evidence="3" type="ORF">CUNI_LOCUS21854</name>
</gene>
<comment type="caution">
    <text evidence="3">The sequence shown here is derived from an EMBL/GenBank/DDBJ whole genome shotgun (WGS) entry which is preliminary data.</text>
</comment>
<feature type="domain" description="RRM" evidence="2">
    <location>
        <begin position="6"/>
        <end position="75"/>
    </location>
</feature>
<dbReference type="OrthoDB" id="6099103at2759"/>
<organism evidence="3 4">
    <name type="scientific">Candidula unifasciata</name>
    <dbReference type="NCBI Taxonomy" id="100452"/>
    <lineage>
        <taxon>Eukaryota</taxon>
        <taxon>Metazoa</taxon>
        <taxon>Spiralia</taxon>
        <taxon>Lophotrochozoa</taxon>
        <taxon>Mollusca</taxon>
        <taxon>Gastropoda</taxon>
        <taxon>Heterobranchia</taxon>
        <taxon>Euthyneura</taxon>
        <taxon>Panpulmonata</taxon>
        <taxon>Eupulmonata</taxon>
        <taxon>Stylommatophora</taxon>
        <taxon>Helicina</taxon>
        <taxon>Helicoidea</taxon>
        <taxon>Geomitridae</taxon>
        <taxon>Candidula</taxon>
    </lineage>
</organism>
<proteinExistence type="predicted"/>
<accession>A0A8S4ABD7</accession>
<dbReference type="GO" id="GO:0003723">
    <property type="term" value="F:RNA binding"/>
    <property type="evidence" value="ECO:0007669"/>
    <property type="project" value="UniProtKB-UniRule"/>
</dbReference>
<dbReference type="InterPro" id="IPR012677">
    <property type="entry name" value="Nucleotide-bd_a/b_plait_sf"/>
</dbReference>
<dbReference type="InterPro" id="IPR035979">
    <property type="entry name" value="RBD_domain_sf"/>
</dbReference>
<keyword evidence="1" id="KW-0694">RNA-binding</keyword>
<dbReference type="Proteomes" id="UP000678393">
    <property type="component" value="Unassembled WGS sequence"/>
</dbReference>
<protein>
    <recommendedName>
        <fullName evidence="2">RRM domain-containing protein</fullName>
    </recommendedName>
</protein>
<dbReference type="SUPFAM" id="SSF54928">
    <property type="entry name" value="RNA-binding domain, RBD"/>
    <property type="match status" value="1"/>
</dbReference>
<evidence type="ECO:0000313" key="3">
    <source>
        <dbReference type="EMBL" id="CAG5136296.1"/>
    </source>
</evidence>
<sequence length="75" mass="8493">MSLSRVTLSVLNISWTCTRHDLRTYFEKFGKVVRVNIPMNANGFNQQTAFVSMTGEKGFANKITTDYRVVDGTEV</sequence>
<keyword evidence="4" id="KW-1185">Reference proteome</keyword>
<dbReference type="Pfam" id="PF00076">
    <property type="entry name" value="RRM_1"/>
    <property type="match status" value="1"/>
</dbReference>
<reference evidence="3" key="1">
    <citation type="submission" date="2021-04" db="EMBL/GenBank/DDBJ databases">
        <authorList>
            <consortium name="Molecular Ecology Group"/>
        </authorList>
    </citation>
    <scope>NUCLEOTIDE SEQUENCE</scope>
</reference>
<evidence type="ECO:0000259" key="2">
    <source>
        <dbReference type="PROSITE" id="PS50102"/>
    </source>
</evidence>
<dbReference type="Gene3D" id="3.30.70.330">
    <property type="match status" value="1"/>
</dbReference>
<dbReference type="PROSITE" id="PS50102">
    <property type="entry name" value="RRM"/>
    <property type="match status" value="1"/>
</dbReference>
<evidence type="ECO:0000313" key="4">
    <source>
        <dbReference type="Proteomes" id="UP000678393"/>
    </source>
</evidence>
<dbReference type="EMBL" id="CAJHNH020008514">
    <property type="protein sequence ID" value="CAG5136296.1"/>
    <property type="molecule type" value="Genomic_DNA"/>
</dbReference>
<dbReference type="AlphaFoldDB" id="A0A8S4ABD7"/>
<name>A0A8S4ABD7_9EUPU</name>
<dbReference type="InterPro" id="IPR000504">
    <property type="entry name" value="RRM_dom"/>
</dbReference>